<dbReference type="Gene3D" id="3.90.70.10">
    <property type="entry name" value="Cysteine proteinases"/>
    <property type="match status" value="1"/>
</dbReference>
<gene>
    <name evidence="3" type="ORF">FGIG_04394</name>
</gene>
<feature type="region of interest" description="Disordered" evidence="1">
    <location>
        <begin position="689"/>
        <end position="717"/>
    </location>
</feature>
<dbReference type="CDD" id="cd02257">
    <property type="entry name" value="Peptidase_C19"/>
    <property type="match status" value="1"/>
</dbReference>
<feature type="compositionally biased region" description="Basic residues" evidence="1">
    <location>
        <begin position="310"/>
        <end position="319"/>
    </location>
</feature>
<reference evidence="3 4" key="1">
    <citation type="submission" date="2019-04" db="EMBL/GenBank/DDBJ databases">
        <title>Annotation for the trematode Fasciola gigantica.</title>
        <authorList>
            <person name="Choi Y.-J."/>
        </authorList>
    </citation>
    <scope>NUCLEOTIDE SEQUENCE [LARGE SCALE GENOMIC DNA]</scope>
    <source>
        <strain evidence="3">Uganda_cow_1</strain>
    </source>
</reference>
<dbReference type="AlphaFoldDB" id="A0A504YM37"/>
<evidence type="ECO:0000313" key="3">
    <source>
        <dbReference type="EMBL" id="TPP62393.1"/>
    </source>
</evidence>
<dbReference type="PROSITE" id="PS50235">
    <property type="entry name" value="USP_3"/>
    <property type="match status" value="1"/>
</dbReference>
<feature type="region of interest" description="Disordered" evidence="1">
    <location>
        <begin position="762"/>
        <end position="797"/>
    </location>
</feature>
<dbReference type="InterPro" id="IPR028889">
    <property type="entry name" value="USP"/>
</dbReference>
<dbReference type="Proteomes" id="UP000316759">
    <property type="component" value="Unassembled WGS sequence"/>
</dbReference>
<dbReference type="InterPro" id="IPR038765">
    <property type="entry name" value="Papain-like_cys_pep_sf"/>
</dbReference>
<evidence type="ECO:0000256" key="1">
    <source>
        <dbReference type="SAM" id="MobiDB-lite"/>
    </source>
</evidence>
<evidence type="ECO:0000313" key="4">
    <source>
        <dbReference type="Proteomes" id="UP000316759"/>
    </source>
</evidence>
<dbReference type="PROSITE" id="PS00973">
    <property type="entry name" value="USP_2"/>
    <property type="match status" value="1"/>
</dbReference>
<feature type="compositionally biased region" description="Polar residues" evidence="1">
    <location>
        <begin position="509"/>
        <end position="525"/>
    </location>
</feature>
<dbReference type="InterPro" id="IPR050164">
    <property type="entry name" value="Peptidase_C19"/>
</dbReference>
<evidence type="ECO:0000259" key="2">
    <source>
        <dbReference type="PROSITE" id="PS50235"/>
    </source>
</evidence>
<dbReference type="GO" id="GO:0004843">
    <property type="term" value="F:cysteine-type deubiquitinase activity"/>
    <property type="evidence" value="ECO:0007669"/>
    <property type="project" value="InterPro"/>
</dbReference>
<feature type="region of interest" description="Disordered" evidence="1">
    <location>
        <begin position="209"/>
        <end position="236"/>
    </location>
</feature>
<feature type="compositionally biased region" description="Polar residues" evidence="1">
    <location>
        <begin position="785"/>
        <end position="797"/>
    </location>
</feature>
<dbReference type="OrthoDB" id="289038at2759"/>
<dbReference type="GO" id="GO:0005634">
    <property type="term" value="C:nucleus"/>
    <property type="evidence" value="ECO:0007669"/>
    <property type="project" value="TreeGrafter"/>
</dbReference>
<feature type="compositionally biased region" description="Basic and acidic residues" evidence="1">
    <location>
        <begin position="762"/>
        <end position="784"/>
    </location>
</feature>
<proteinExistence type="predicted"/>
<name>A0A504YM37_FASGI</name>
<feature type="compositionally biased region" description="Polar residues" evidence="1">
    <location>
        <begin position="546"/>
        <end position="557"/>
    </location>
</feature>
<keyword evidence="3" id="KW-0378">Hydrolase</keyword>
<comment type="caution">
    <text evidence="3">The sequence shown here is derived from an EMBL/GenBank/DDBJ whole genome shotgun (WGS) entry which is preliminary data.</text>
</comment>
<dbReference type="InterPro" id="IPR018200">
    <property type="entry name" value="USP_CS"/>
</dbReference>
<feature type="compositionally biased region" description="Low complexity" evidence="1">
    <location>
        <begin position="558"/>
        <end position="569"/>
    </location>
</feature>
<dbReference type="GO" id="GO:0016579">
    <property type="term" value="P:protein deubiquitination"/>
    <property type="evidence" value="ECO:0007669"/>
    <property type="project" value="InterPro"/>
</dbReference>
<dbReference type="Pfam" id="PF00443">
    <property type="entry name" value="UCH"/>
    <property type="match status" value="1"/>
</dbReference>
<feature type="region of interest" description="Disordered" evidence="1">
    <location>
        <begin position="272"/>
        <end position="342"/>
    </location>
</feature>
<accession>A0A504YM37</accession>
<sequence>MPFRKYKLNASKVCVHQDIQELNRLLFEQIEIALKGTSETNMINDLYRGVQCTRIRCLRCGRISERNDEFQDINLSVMDHDSVEASLIAHTQLERLTGDNQYFCDACQCKVDAVKITRFEELPPILTLSLSRFYFDAKHMQSVKLEKMCSFPFLLDMSNFFMNKTNKKAKYSLFSIVLHVGGSTGGGHYHAFIKDPYGTVREASKDSASASEFNANNKWPDPTATTSLRTSNSTVDSPDHIIDSKKVLLDSFIPFADGERASIYGDFLCSETDPTSRRKKIPEGDFHANSIQPHARNPRSPPSARDVKNKVRTNGHKNGKPCASLDRLPSPPSLSNLNTLGKTTDRMINQEPSLGWTNLLSENRVYRLSRTSLCRNDTSNADTMSELVGLLRTNLSIDNTTDMADAVNRNTGQLPSTGNSSKSVVRMKRSAQHSHVRSDATTQRSRRAIKVTDAISVYPIKGLTSSRVVEPRCRSVHVTSCETERKLSPKQNKRKNRENTKGVKPTPFVRQNRTSSFRESLQNASLKGVTKCRRPRKVPSSGLPALQTSQHNSGPRQTTSSMTSPSESPAVRRPFELRTTPSIPAYSSSRSGWRSRLFDGVSVEEIHSSKNIQSNMIHPPLYRGDPQCSSSPVLRQSERTQFSEDSSNLIATGTPYTIQLLHEDHGNLDNIPTIQRVHAKLPSKWSQSCETVPGVSNVNSRTTVPCGEPTKLNSSTDQNKYNQILEGFNPNIEIFEQKTTSESKNKLIDLSSGADLIVEQRTEIEGSREKERLPTNDPQIEHPEPNSTPEIRVSQQTENNTEVVFGRWFDFNDDYIVEVDPTMFSRVFEGPECAYMLFYRCTNLPSPLMTTSR</sequence>
<protein>
    <submittedName>
        <fullName evidence="3">Ubiquitin carboxyl-terminal hydrolase 40</fullName>
    </submittedName>
</protein>
<dbReference type="EMBL" id="SUNJ01006897">
    <property type="protein sequence ID" value="TPP62393.1"/>
    <property type="molecule type" value="Genomic_DNA"/>
</dbReference>
<organism evidence="3 4">
    <name type="scientific">Fasciola gigantica</name>
    <name type="common">Giant liver fluke</name>
    <dbReference type="NCBI Taxonomy" id="46835"/>
    <lineage>
        <taxon>Eukaryota</taxon>
        <taxon>Metazoa</taxon>
        <taxon>Spiralia</taxon>
        <taxon>Lophotrochozoa</taxon>
        <taxon>Platyhelminthes</taxon>
        <taxon>Trematoda</taxon>
        <taxon>Digenea</taxon>
        <taxon>Plagiorchiida</taxon>
        <taxon>Echinostomata</taxon>
        <taxon>Echinostomatoidea</taxon>
        <taxon>Fasciolidae</taxon>
        <taxon>Fasciola</taxon>
    </lineage>
</organism>
<dbReference type="PANTHER" id="PTHR24006:SF702">
    <property type="entry name" value="UBIQUITIN CARBOXYL-TERMINAL HYDROLASE 47"/>
    <property type="match status" value="1"/>
</dbReference>
<feature type="region of interest" description="Disordered" evidence="1">
    <location>
        <begin position="471"/>
        <end position="590"/>
    </location>
</feature>
<dbReference type="PANTHER" id="PTHR24006">
    <property type="entry name" value="UBIQUITIN CARBOXYL-TERMINAL HYDROLASE"/>
    <property type="match status" value="1"/>
</dbReference>
<keyword evidence="4" id="KW-1185">Reference proteome</keyword>
<dbReference type="InterPro" id="IPR001394">
    <property type="entry name" value="Peptidase_C19_UCH"/>
</dbReference>
<feature type="compositionally biased region" description="Polar residues" evidence="1">
    <location>
        <begin position="689"/>
        <end position="703"/>
    </location>
</feature>
<dbReference type="GO" id="GO:0005829">
    <property type="term" value="C:cytosol"/>
    <property type="evidence" value="ECO:0007669"/>
    <property type="project" value="TreeGrafter"/>
</dbReference>
<feature type="compositionally biased region" description="Polar residues" evidence="1">
    <location>
        <begin position="579"/>
        <end position="590"/>
    </location>
</feature>
<dbReference type="SUPFAM" id="SSF54001">
    <property type="entry name" value="Cysteine proteinases"/>
    <property type="match status" value="1"/>
</dbReference>
<feature type="domain" description="USP" evidence="2">
    <location>
        <begin position="1"/>
        <end position="247"/>
    </location>
</feature>
<dbReference type="STRING" id="46835.A0A504YM37"/>